<gene>
    <name evidence="2" type="ORF">P9B03_01440</name>
</gene>
<accession>A0AAW9NN14</accession>
<sequence length="52" mass="5846">MRATRFMSDRILVMQHGQLVEEIAKGGTYKHPASQGLHNAILPSHPSERSFN</sequence>
<proteinExistence type="predicted"/>
<evidence type="ECO:0000313" key="2">
    <source>
        <dbReference type="EMBL" id="MEC1177134.1"/>
    </source>
</evidence>
<dbReference type="EMBL" id="JARSFG010000003">
    <property type="protein sequence ID" value="MEC1177134.1"/>
    <property type="molecule type" value="Genomic_DNA"/>
</dbReference>
<protein>
    <submittedName>
        <fullName evidence="2">Uncharacterized protein</fullName>
    </submittedName>
</protein>
<feature type="region of interest" description="Disordered" evidence="1">
    <location>
        <begin position="30"/>
        <end position="52"/>
    </location>
</feature>
<dbReference type="RefSeq" id="WP_326121366.1">
    <property type="nucleotide sequence ID" value="NZ_JARSFG010000003.1"/>
</dbReference>
<name>A0AAW9NN14_9BACL</name>
<evidence type="ECO:0000313" key="3">
    <source>
        <dbReference type="Proteomes" id="UP001344888"/>
    </source>
</evidence>
<comment type="caution">
    <text evidence="2">The sequence shown here is derived from an EMBL/GenBank/DDBJ whole genome shotgun (WGS) entry which is preliminary data.</text>
</comment>
<reference evidence="2 3" key="1">
    <citation type="submission" date="2023-03" db="EMBL/GenBank/DDBJ databases">
        <title>Bacillus Genome Sequencing.</title>
        <authorList>
            <person name="Dunlap C."/>
        </authorList>
    </citation>
    <scope>NUCLEOTIDE SEQUENCE [LARGE SCALE GENOMIC DNA]</scope>
    <source>
        <strain evidence="2 3">B-59205</strain>
    </source>
</reference>
<dbReference type="Proteomes" id="UP001344888">
    <property type="component" value="Unassembled WGS sequence"/>
</dbReference>
<dbReference type="AlphaFoldDB" id="A0AAW9NN14"/>
<organism evidence="2 3">
    <name type="scientific">Metasolibacillus meyeri</name>
    <dbReference type="NCBI Taxonomy" id="1071052"/>
    <lineage>
        <taxon>Bacteria</taxon>
        <taxon>Bacillati</taxon>
        <taxon>Bacillota</taxon>
        <taxon>Bacilli</taxon>
        <taxon>Bacillales</taxon>
        <taxon>Caryophanaceae</taxon>
        <taxon>Metasolibacillus</taxon>
    </lineage>
</organism>
<evidence type="ECO:0000256" key="1">
    <source>
        <dbReference type="SAM" id="MobiDB-lite"/>
    </source>
</evidence>
<keyword evidence="3" id="KW-1185">Reference proteome</keyword>